<sequence length="278" mass="31265">MNLLSTTTLTMTTNTLTFLVVCTFYYITFQITIRDGNFTDIDGLDPTITWENSNVLSNDVALQYGIDLSARTTNLASLPRRMWGRASRVFANRYALSARLDVDFQSMDRVDFEIDGEDDETDIKMRVLGRAGTSSSFLLSGTSVGHVEFTKGFDNNGNRVTVNPRYNVDYQHADVVVTYDADDTLIKVTASRNDQVVTISQKINEENMISPTIGRDGSLSLAWDRKLGDSSSIRTTLNPNRSIDVEWRDAAWTANVNFPMEENDLRGATVHIKRDIKF</sequence>
<keyword evidence="1" id="KW-1133">Transmembrane helix</keyword>
<feature type="transmembrane region" description="Helical" evidence="1">
    <location>
        <begin position="6"/>
        <end position="27"/>
    </location>
</feature>
<evidence type="ECO:0000313" key="3">
    <source>
        <dbReference type="Proteomes" id="UP001530293"/>
    </source>
</evidence>
<dbReference type="Proteomes" id="UP001530293">
    <property type="component" value="Unassembled WGS sequence"/>
</dbReference>
<protein>
    <submittedName>
        <fullName evidence="2">Uncharacterized protein</fullName>
    </submittedName>
</protein>
<dbReference type="AlphaFoldDB" id="A0ABD3MVC4"/>
<accession>A0ABD3MVC4</accession>
<keyword evidence="3" id="KW-1185">Reference proteome</keyword>
<gene>
    <name evidence="2" type="ORF">ACHAWU_007444</name>
</gene>
<evidence type="ECO:0000313" key="2">
    <source>
        <dbReference type="EMBL" id="KAL3766781.1"/>
    </source>
</evidence>
<evidence type="ECO:0000256" key="1">
    <source>
        <dbReference type="SAM" id="Phobius"/>
    </source>
</evidence>
<organism evidence="2 3">
    <name type="scientific">Discostella pseudostelligera</name>
    <dbReference type="NCBI Taxonomy" id="259834"/>
    <lineage>
        <taxon>Eukaryota</taxon>
        <taxon>Sar</taxon>
        <taxon>Stramenopiles</taxon>
        <taxon>Ochrophyta</taxon>
        <taxon>Bacillariophyta</taxon>
        <taxon>Coscinodiscophyceae</taxon>
        <taxon>Thalassiosirophycidae</taxon>
        <taxon>Stephanodiscales</taxon>
        <taxon>Stephanodiscaceae</taxon>
        <taxon>Discostella</taxon>
    </lineage>
</organism>
<reference evidence="2 3" key="1">
    <citation type="submission" date="2024-10" db="EMBL/GenBank/DDBJ databases">
        <title>Updated reference genomes for cyclostephanoid diatoms.</title>
        <authorList>
            <person name="Roberts W.R."/>
            <person name="Alverson A.J."/>
        </authorList>
    </citation>
    <scope>NUCLEOTIDE SEQUENCE [LARGE SCALE GENOMIC DNA]</scope>
    <source>
        <strain evidence="2 3">AJA232-27</strain>
    </source>
</reference>
<comment type="caution">
    <text evidence="2">The sequence shown here is derived from an EMBL/GenBank/DDBJ whole genome shotgun (WGS) entry which is preliminary data.</text>
</comment>
<dbReference type="EMBL" id="JALLBG020000080">
    <property type="protein sequence ID" value="KAL3766781.1"/>
    <property type="molecule type" value="Genomic_DNA"/>
</dbReference>
<proteinExistence type="predicted"/>
<keyword evidence="1" id="KW-0812">Transmembrane</keyword>
<keyword evidence="1" id="KW-0472">Membrane</keyword>
<name>A0ABD3MVC4_9STRA</name>